<reference evidence="4" key="1">
    <citation type="journal article" date="2019" name="Int. J. Syst. Evol. Microbiol.">
        <title>The Global Catalogue of Microorganisms (GCM) 10K type strain sequencing project: providing services to taxonomists for standard genome sequencing and annotation.</title>
        <authorList>
            <consortium name="The Broad Institute Genomics Platform"/>
            <consortium name="The Broad Institute Genome Sequencing Center for Infectious Disease"/>
            <person name="Wu L."/>
            <person name="Ma J."/>
        </authorList>
    </citation>
    <scope>NUCLEOTIDE SEQUENCE [LARGE SCALE GENOMIC DNA]</scope>
    <source>
        <strain evidence="4">JCM 18287</strain>
    </source>
</reference>
<dbReference type="Proteomes" id="UP001501692">
    <property type="component" value="Unassembled WGS sequence"/>
</dbReference>
<dbReference type="InterPro" id="IPR051913">
    <property type="entry name" value="GH2_Domain-Containing"/>
</dbReference>
<feature type="domain" description="Glycosyl hydrolases family 2 sugar binding" evidence="2">
    <location>
        <begin position="27"/>
        <end position="161"/>
    </location>
</feature>
<evidence type="ECO:0000313" key="3">
    <source>
        <dbReference type="EMBL" id="GAA4973920.1"/>
    </source>
</evidence>
<dbReference type="Gene3D" id="2.60.120.260">
    <property type="entry name" value="Galactose-binding domain-like"/>
    <property type="match status" value="1"/>
</dbReference>
<dbReference type="InterPro" id="IPR008979">
    <property type="entry name" value="Galactose-bd-like_sf"/>
</dbReference>
<name>A0ABP9HMG5_9FLAO</name>
<dbReference type="InterPro" id="IPR036156">
    <property type="entry name" value="Beta-gal/glucu_dom_sf"/>
</dbReference>
<sequence length="933" mass="105128">MRVFQTTIIALLLILTACSPKIEDIDLSGEWQVKLDSTSIGITENWASSKLQGTPISLPATLDDAGLGTPNKLEPAINNYVMSNLTRKHQYIGKAWYQREIEIPNSWENKTVTLKLERVLWESTVYLNGEKIGSANSLIGKHSFELPKSVTSGKHLLTVVVDNSNKFPNINVAGNRYPDKVNQDMAHAYTNHTQIKWNGILGDMTLEASASNQPTNMQVYPNKDLKTLKVTFEQPTATEDKVGIVIQKLNGEEVYNAQHNVSKEANDLFVLNLNKPEGLELWDEFNPNLYTVSVSTNTGNVSTDFGYKVVDNNNGDLTLNNQRIFLRGNLECVIFPLTGHPPMEKEEWATLIKQAKAYGLNHLRFHSWCPPKAAFEAADEAGFYYLVELPHWSLKVGEDENTTQFLRAEGQKILKDYGNHPSFLFMALGNELEGDESLLNSMVAELKAKDDRHMYITTVYSFQPHRRKSTMGKIPQPEDDFFITQYTDKGWVRGQGIFNDKPPHFNADYSSTSEHITKPLISHEIGQYSVYPDMSEIEKYTGVLEPLNFIAVRNDLKKKGLLEFAPDFTHNSGKLAAILYKEEIERALKTPSFDGFQLLQLQDFPGQGTALVGLLNAFWESKGVISAEEFSQFNSEVVPLLSFEKAVYENGETFKASIEVANFFKPMQNQNIVWSITDEAGSVLSNSQVKDANLTIGNNTNLGEIAFQINTDKAKKLKVEVSLEGTKYKNSWNIWVYPKDVNLTHKDIVVTSSYAVAAQALKKGDKVLLNPDFKTLKGTQGRFVPVFWSPVHFPNQPATMGVFVDTEHPAFNDFPTDTHSNWQWWDLCINSKSVITDDLDITPIVRVIDNFVTNHHLSNVFEAKVGNGTLVFSSIDLISNLNERPVARQLRHSLLEYMTSDAFSPSKTVSMEDLQRIKLDKKEGRFSAEDIYN</sequence>
<accession>A0ABP9HMG5</accession>
<evidence type="ECO:0000313" key="4">
    <source>
        <dbReference type="Proteomes" id="UP001501692"/>
    </source>
</evidence>
<dbReference type="SUPFAM" id="SSF49303">
    <property type="entry name" value="beta-Galactosidase/glucuronidase domain"/>
    <property type="match status" value="1"/>
</dbReference>
<dbReference type="PROSITE" id="PS51257">
    <property type="entry name" value="PROKAR_LIPOPROTEIN"/>
    <property type="match status" value="1"/>
</dbReference>
<comment type="similarity">
    <text evidence="1">Belongs to the glycosyl hydrolase 2 family.</text>
</comment>
<dbReference type="InterPro" id="IPR017853">
    <property type="entry name" value="GH"/>
</dbReference>
<dbReference type="Pfam" id="PF02837">
    <property type="entry name" value="Glyco_hydro_2_N"/>
    <property type="match status" value="1"/>
</dbReference>
<dbReference type="RefSeq" id="WP_345169389.1">
    <property type="nucleotide sequence ID" value="NZ_BAABJK010000009.1"/>
</dbReference>
<dbReference type="SUPFAM" id="SSF49785">
    <property type="entry name" value="Galactose-binding domain-like"/>
    <property type="match status" value="1"/>
</dbReference>
<evidence type="ECO:0000256" key="1">
    <source>
        <dbReference type="ARBA" id="ARBA00007401"/>
    </source>
</evidence>
<gene>
    <name evidence="3" type="ORF">GCM10023315_25490</name>
</gene>
<protein>
    <submittedName>
        <fullName evidence="3">Beta-galactosidase</fullName>
    </submittedName>
</protein>
<dbReference type="Gene3D" id="3.20.20.80">
    <property type="entry name" value="Glycosidases"/>
    <property type="match status" value="1"/>
</dbReference>
<dbReference type="PANTHER" id="PTHR42732">
    <property type="entry name" value="BETA-GALACTOSIDASE"/>
    <property type="match status" value="1"/>
</dbReference>
<organism evidence="3 4">
    <name type="scientific">Algibacter aquimarinus</name>
    <dbReference type="NCBI Taxonomy" id="1136748"/>
    <lineage>
        <taxon>Bacteria</taxon>
        <taxon>Pseudomonadati</taxon>
        <taxon>Bacteroidota</taxon>
        <taxon>Flavobacteriia</taxon>
        <taxon>Flavobacteriales</taxon>
        <taxon>Flavobacteriaceae</taxon>
        <taxon>Algibacter</taxon>
    </lineage>
</organism>
<evidence type="ECO:0000259" key="2">
    <source>
        <dbReference type="Pfam" id="PF02837"/>
    </source>
</evidence>
<dbReference type="InterPro" id="IPR006104">
    <property type="entry name" value="Glyco_hydro_2_N"/>
</dbReference>
<proteinExistence type="inferred from homology"/>
<comment type="caution">
    <text evidence="3">The sequence shown here is derived from an EMBL/GenBank/DDBJ whole genome shotgun (WGS) entry which is preliminary data.</text>
</comment>
<dbReference type="SUPFAM" id="SSF51445">
    <property type="entry name" value="(Trans)glycosidases"/>
    <property type="match status" value="1"/>
</dbReference>
<keyword evidence="4" id="KW-1185">Reference proteome</keyword>
<dbReference type="EMBL" id="BAABJK010000009">
    <property type="protein sequence ID" value="GAA4973920.1"/>
    <property type="molecule type" value="Genomic_DNA"/>
</dbReference>